<protein>
    <recommendedName>
        <fullName evidence="4">DUF4283 domain-containing protein</fullName>
    </recommendedName>
</protein>
<reference evidence="2 3" key="1">
    <citation type="submission" date="2024-03" db="EMBL/GenBank/DDBJ databases">
        <authorList>
            <person name="Martinez-Hernandez J."/>
        </authorList>
    </citation>
    <scope>NUCLEOTIDE SEQUENCE [LARGE SCALE GENOMIC DNA]</scope>
</reference>
<name>A0AAV1Y5Z6_LUPLU</name>
<dbReference type="Proteomes" id="UP001497480">
    <property type="component" value="Unassembled WGS sequence"/>
</dbReference>
<dbReference type="AlphaFoldDB" id="A0AAV1Y5Z6"/>
<gene>
    <name evidence="2" type="ORF">LLUT_LOCUS29574</name>
</gene>
<accession>A0AAV1Y5Z6</accession>
<evidence type="ECO:0000313" key="2">
    <source>
        <dbReference type="EMBL" id="CAL0328514.1"/>
    </source>
</evidence>
<proteinExistence type="predicted"/>
<comment type="caution">
    <text evidence="2">The sequence shown here is derived from an EMBL/GenBank/DDBJ whole genome shotgun (WGS) entry which is preliminary data.</text>
</comment>
<evidence type="ECO:0000313" key="3">
    <source>
        <dbReference type="Proteomes" id="UP001497480"/>
    </source>
</evidence>
<evidence type="ECO:0000256" key="1">
    <source>
        <dbReference type="SAM" id="MobiDB-lite"/>
    </source>
</evidence>
<organism evidence="2 3">
    <name type="scientific">Lupinus luteus</name>
    <name type="common">European yellow lupine</name>
    <dbReference type="NCBI Taxonomy" id="3873"/>
    <lineage>
        <taxon>Eukaryota</taxon>
        <taxon>Viridiplantae</taxon>
        <taxon>Streptophyta</taxon>
        <taxon>Embryophyta</taxon>
        <taxon>Tracheophyta</taxon>
        <taxon>Spermatophyta</taxon>
        <taxon>Magnoliopsida</taxon>
        <taxon>eudicotyledons</taxon>
        <taxon>Gunneridae</taxon>
        <taxon>Pentapetalae</taxon>
        <taxon>rosids</taxon>
        <taxon>fabids</taxon>
        <taxon>Fabales</taxon>
        <taxon>Fabaceae</taxon>
        <taxon>Papilionoideae</taxon>
        <taxon>50 kb inversion clade</taxon>
        <taxon>genistoids sensu lato</taxon>
        <taxon>core genistoids</taxon>
        <taxon>Genisteae</taxon>
        <taxon>Lupinus</taxon>
    </lineage>
</organism>
<dbReference type="PANTHER" id="PTHR34427:SF5">
    <property type="entry name" value="DUF4283 DOMAIN-CONTAINING PROTEIN"/>
    <property type="match status" value="1"/>
</dbReference>
<feature type="compositionally biased region" description="Basic and acidic residues" evidence="1">
    <location>
        <begin position="176"/>
        <end position="195"/>
    </location>
</feature>
<feature type="region of interest" description="Disordered" evidence="1">
    <location>
        <begin position="175"/>
        <end position="200"/>
    </location>
</feature>
<dbReference type="EMBL" id="CAXHTB010000021">
    <property type="protein sequence ID" value="CAL0328514.1"/>
    <property type="molecule type" value="Genomic_DNA"/>
</dbReference>
<keyword evidence="3" id="KW-1185">Reference proteome</keyword>
<dbReference type="PANTHER" id="PTHR34427">
    <property type="entry name" value="DUF4283 DOMAIN PROTEIN"/>
    <property type="match status" value="1"/>
</dbReference>
<evidence type="ECO:0008006" key="4">
    <source>
        <dbReference type="Google" id="ProtNLM"/>
    </source>
</evidence>
<sequence length="288" mass="32890">MLLLKGEKSHDVQNWISSNQQWVDEFLNSVRVWKQWEIAKERFVWIRCCGISTYVWLKDVFRLLVDSVGKFVKLEETTRRMNQLDVGFVLVSISSKKNIDVVQRVKVNEVVVEIYLLEVFSVVDENLTVVPCRPNEALKHSSLSDVGADHYENLCIGGLKLKNSIFKVGSISSGKGIHDDKDDSSRVDAKEDSKRIGNKGHRARKGSLLPLLYLKIPALRPMKLKKKKTGNEEPRQCKWGALPVEKSLGVHEAEVVNKDHHLGSYHQYSLEESNFIDSDHTIAKKVKR</sequence>